<feature type="compositionally biased region" description="Polar residues" evidence="1">
    <location>
        <begin position="407"/>
        <end position="418"/>
    </location>
</feature>
<feature type="chain" id="PRO_5040419999" description="Chitin-binding type-2 domain-containing protein" evidence="2">
    <location>
        <begin position="19"/>
        <end position="1362"/>
    </location>
</feature>
<feature type="compositionally biased region" description="Low complexity" evidence="1">
    <location>
        <begin position="656"/>
        <end position="669"/>
    </location>
</feature>
<keyword evidence="2" id="KW-0732">Signal</keyword>
<feature type="compositionally biased region" description="Polar residues" evidence="1">
    <location>
        <begin position="100"/>
        <end position="109"/>
    </location>
</feature>
<feature type="region of interest" description="Disordered" evidence="1">
    <location>
        <begin position="903"/>
        <end position="939"/>
    </location>
</feature>
<dbReference type="Gene3D" id="2.170.140.10">
    <property type="entry name" value="Chitin binding domain"/>
    <property type="match status" value="1"/>
</dbReference>
<feature type="compositionally biased region" description="Polar residues" evidence="1">
    <location>
        <begin position="847"/>
        <end position="862"/>
    </location>
</feature>
<dbReference type="InterPro" id="IPR002509">
    <property type="entry name" value="NODB_dom"/>
</dbReference>
<dbReference type="Pfam" id="PF01522">
    <property type="entry name" value="Polysacc_deac_1"/>
    <property type="match status" value="1"/>
</dbReference>
<evidence type="ECO:0000259" key="3">
    <source>
        <dbReference type="PROSITE" id="PS50940"/>
    </source>
</evidence>
<gene>
    <name evidence="4" type="ORF">PSYICH_LOCUS4312</name>
</gene>
<keyword evidence="5" id="KW-1185">Reference proteome</keyword>
<dbReference type="SUPFAM" id="SSF88713">
    <property type="entry name" value="Glycoside hydrolase/deacetylase"/>
    <property type="match status" value="1"/>
</dbReference>
<dbReference type="FunFam" id="3.20.20.370:FF:000003">
    <property type="entry name" value="CLUMA_CG003232, isoform B"/>
    <property type="match status" value="1"/>
</dbReference>
<feature type="region of interest" description="Disordered" evidence="1">
    <location>
        <begin position="839"/>
        <end position="862"/>
    </location>
</feature>
<name>A0A9P0CKL9_9CUCU</name>
<proteinExistence type="predicted"/>
<dbReference type="SUPFAM" id="SSF57625">
    <property type="entry name" value="Invertebrate chitin-binding proteins"/>
    <property type="match status" value="1"/>
</dbReference>
<feature type="compositionally biased region" description="Basic and acidic residues" evidence="1">
    <location>
        <begin position="420"/>
        <end position="433"/>
    </location>
</feature>
<organism evidence="4 5">
    <name type="scientific">Psylliodes chrysocephalus</name>
    <dbReference type="NCBI Taxonomy" id="3402493"/>
    <lineage>
        <taxon>Eukaryota</taxon>
        <taxon>Metazoa</taxon>
        <taxon>Ecdysozoa</taxon>
        <taxon>Arthropoda</taxon>
        <taxon>Hexapoda</taxon>
        <taxon>Insecta</taxon>
        <taxon>Pterygota</taxon>
        <taxon>Neoptera</taxon>
        <taxon>Endopterygota</taxon>
        <taxon>Coleoptera</taxon>
        <taxon>Polyphaga</taxon>
        <taxon>Cucujiformia</taxon>
        <taxon>Chrysomeloidea</taxon>
        <taxon>Chrysomelidae</taxon>
        <taxon>Galerucinae</taxon>
        <taxon>Alticini</taxon>
        <taxon>Psylliodes</taxon>
    </lineage>
</organism>
<dbReference type="Gene3D" id="3.20.20.370">
    <property type="entry name" value="Glycoside hydrolase/deacetylase"/>
    <property type="match status" value="1"/>
</dbReference>
<feature type="region of interest" description="Disordered" evidence="1">
    <location>
        <begin position="729"/>
        <end position="748"/>
    </location>
</feature>
<accession>A0A9P0CKL9</accession>
<feature type="compositionally biased region" description="Basic and acidic residues" evidence="1">
    <location>
        <begin position="266"/>
        <end position="277"/>
    </location>
</feature>
<feature type="domain" description="Chitin-binding type-2" evidence="3">
    <location>
        <begin position="36"/>
        <end position="91"/>
    </location>
</feature>
<evidence type="ECO:0000313" key="4">
    <source>
        <dbReference type="EMBL" id="CAH1103246.1"/>
    </source>
</evidence>
<feature type="compositionally biased region" description="Pro residues" evidence="1">
    <location>
        <begin position="130"/>
        <end position="141"/>
    </location>
</feature>
<evidence type="ECO:0000313" key="5">
    <source>
        <dbReference type="Proteomes" id="UP001153636"/>
    </source>
</evidence>
<feature type="region of interest" description="Disordered" evidence="1">
    <location>
        <begin position="656"/>
        <end position="707"/>
    </location>
</feature>
<dbReference type="PANTHER" id="PTHR45985">
    <property type="match status" value="1"/>
</dbReference>
<sequence>MVITLAFWLFLSIGAISAERKFRNAPIATSVKTGVNFDCPEEFGYYPHPSDCTQYYVCVFGGALLESCTGGLMYSHELQTCDWPRNVGCDGLDVSVSGSPASFSYSTPSRSKERGREKEKVRNESRTKYSPPPPPPPPPAQPAAVVTSRGQPRNLHQSQQQEIIKRKQQQQLYADAEETLPPAEEIENDRQQRVYRGQPSTIGQVQRDRDGLRHSNAISSYSGRGEKIGVISFGTQNQHYRSTDDDKLLKYLTSKKRHKRQIRKSHLPETLHHHPRQGTEKKIVDFVQFQPLTENTYKSHTKRINFNPSAQISNNEEEFHPFTPSYQKSSNYQYIAFGKYADTPRTSTSRYVDNYTPRTNKINRYPIKYKQSPVLILQGDYSQIEPLTVPNQSQKQDKNNQITQALVSPYTETTNTTEELQDKSEDSTNHESTESANNETLYNAEYDHFQPPPEFFKSENKYANIKNPFANPNFDFDEFLKRFEDFLTTTAKPTEKVTTTRALPPHLNVTDISPGLNNHRSIYSKVISDYADGNGFKDDKNINNKRYNYPTVDPINYVYKHLGNGSVLVIPKADEKKIHPNYGCVDANNSSKSICNQDIKQEPKPFSKANQLNKSNDYYYYYDGYEDEPYSDKDNKKNNKDYIYYYEDYYYPEFNLSKSSSTNTTNRSKPQTLETERQTYNVSSTPLTTMTTTTTSPITTTPITTTSTTTTTVVPSTVLYKQNTRISSKPKYSLNTNRGLNRINRPLSNTNRKRNEEKIRHQQTTTQSNAIGSKKLRWKGNKSEEKTVAPQQASVSAVTAPARNIYNGSQYNDNRYEPYYALYDDDVEIYRDEYPANENNYNTNQNQHSSSTAYRGTSPINTVTSASVRNEIPRRGNTVYIENNISHQDIYQPSTAADYTENSKYDNQADDQSSYKQSNRQSYRTPSRGRGSVQYSGAGDQITNNEVIVTNNRGTPPTRSRPTLKPSTSIVSKAQEFVDVYRYPPRRPDAIYPQPQVDKTAAKCRKDVCLLPDCSCGGKEIPGDLPVEQVPQIVLLTFDDSVNDLNKGLYQDLFEKGRANPNGCPIAATFYVSHEWTDYSQVQNLYADGHELASHTVSHSFGEQFSQKKWTREVAGQREILAAYGGVHLEDVRGMRAPFLSVGGNKMFKMLYDSNFTYDSSMPIYENKPPSWPYTLDYKLFHDCMIPPCPTRSYPGVWEVPMVMWQDLNGGRCSMGDACSNPPDADGVYKMLLKNFMRHYTTNRAPFGLFYHAAWFTQPHHKEGFINFIDTILAKNDVWLLTNWQAIQWVRDPTPTSRLGSFQPFQCNYSDRPKRCNNPKVCNLWHKSGVRYMRTCQPCPDIYPWTGNTGIRSSKIDNDIGD</sequence>
<feature type="compositionally biased region" description="Basic and acidic residues" evidence="1">
    <location>
        <begin position="110"/>
        <end position="127"/>
    </location>
</feature>
<dbReference type="InterPro" id="IPR011330">
    <property type="entry name" value="Glyco_hydro/deAcase_b/a-brl"/>
</dbReference>
<feature type="signal peptide" evidence="2">
    <location>
        <begin position="1"/>
        <end position="18"/>
    </location>
</feature>
<feature type="compositionally biased region" description="Polar residues" evidence="1">
    <location>
        <begin position="903"/>
        <end position="925"/>
    </location>
</feature>
<dbReference type="Proteomes" id="UP001153636">
    <property type="component" value="Chromosome 14"/>
</dbReference>
<dbReference type="SMART" id="SM00494">
    <property type="entry name" value="ChtBD2"/>
    <property type="match status" value="1"/>
</dbReference>
<dbReference type="PROSITE" id="PS50940">
    <property type="entry name" value="CHIT_BIND_II"/>
    <property type="match status" value="1"/>
</dbReference>
<evidence type="ECO:0000256" key="2">
    <source>
        <dbReference type="SAM" id="SignalP"/>
    </source>
</evidence>
<feature type="compositionally biased region" description="Low complexity" evidence="1">
    <location>
        <begin position="682"/>
        <end position="707"/>
    </location>
</feature>
<dbReference type="Pfam" id="PF01607">
    <property type="entry name" value="CBM_14"/>
    <property type="match status" value="1"/>
</dbReference>
<dbReference type="InterPro" id="IPR036508">
    <property type="entry name" value="Chitin-bd_dom_sf"/>
</dbReference>
<dbReference type="EMBL" id="OV651826">
    <property type="protein sequence ID" value="CAH1103246.1"/>
    <property type="molecule type" value="Genomic_DNA"/>
</dbReference>
<dbReference type="InterPro" id="IPR002557">
    <property type="entry name" value="Chitin-bd_dom"/>
</dbReference>
<feature type="region of interest" description="Disordered" evidence="1">
    <location>
        <begin position="407"/>
        <end position="437"/>
    </location>
</feature>
<dbReference type="GO" id="GO:0005576">
    <property type="term" value="C:extracellular region"/>
    <property type="evidence" value="ECO:0007669"/>
    <property type="project" value="InterPro"/>
</dbReference>
<feature type="region of interest" description="Disordered" evidence="1">
    <location>
        <begin position="255"/>
        <end position="277"/>
    </location>
</feature>
<evidence type="ECO:0000256" key="1">
    <source>
        <dbReference type="SAM" id="MobiDB-lite"/>
    </source>
</evidence>
<feature type="region of interest" description="Disordered" evidence="1">
    <location>
        <begin position="100"/>
        <end position="160"/>
    </location>
</feature>
<dbReference type="GO" id="GO:0008061">
    <property type="term" value="F:chitin binding"/>
    <property type="evidence" value="ECO:0007669"/>
    <property type="project" value="InterPro"/>
</dbReference>
<feature type="compositionally biased region" description="Polar residues" evidence="1">
    <location>
        <begin position="670"/>
        <end position="681"/>
    </location>
</feature>
<feature type="compositionally biased region" description="Basic residues" evidence="1">
    <location>
        <begin position="255"/>
        <end position="265"/>
    </location>
</feature>
<dbReference type="OrthoDB" id="504708at2759"/>
<dbReference type="PANTHER" id="PTHR45985:SF12">
    <property type="entry name" value="CHITIN DEACETYLASE-LIKE 5, ISOFORM B"/>
    <property type="match status" value="1"/>
</dbReference>
<protein>
    <recommendedName>
        <fullName evidence="3">Chitin-binding type-2 domain-containing protein</fullName>
    </recommendedName>
</protein>
<reference evidence="4" key="1">
    <citation type="submission" date="2022-01" db="EMBL/GenBank/DDBJ databases">
        <authorList>
            <person name="King R."/>
        </authorList>
    </citation>
    <scope>NUCLEOTIDE SEQUENCE</scope>
</reference>
<dbReference type="InterPro" id="IPR052740">
    <property type="entry name" value="CE4"/>
</dbReference>
<dbReference type="GO" id="GO:0005975">
    <property type="term" value="P:carbohydrate metabolic process"/>
    <property type="evidence" value="ECO:0007669"/>
    <property type="project" value="InterPro"/>
</dbReference>
<dbReference type="CDD" id="cd10975">
    <property type="entry name" value="CE4_CDA_like_2"/>
    <property type="match status" value="1"/>
</dbReference>
<dbReference type="GO" id="GO:0016810">
    <property type="term" value="F:hydrolase activity, acting on carbon-nitrogen (but not peptide) bonds"/>
    <property type="evidence" value="ECO:0007669"/>
    <property type="project" value="InterPro"/>
</dbReference>